<evidence type="ECO:0000313" key="1">
    <source>
        <dbReference type="EMBL" id="BBX88125.1"/>
    </source>
</evidence>
<keyword evidence="1" id="KW-0614">Plasmid</keyword>
<geneLocation type="plasmid" evidence="1 2">
    <name>pJCM15296</name>
</geneLocation>
<accession>A0ABM7IMV1</accession>
<reference evidence="1 2" key="1">
    <citation type="journal article" date="2019" name="Emerg. Microbes Infect.">
        <title>Comprehensive subspecies identification of 175 nontuberculous mycobacteria species based on 7547 genomic profiles.</title>
        <authorList>
            <person name="Matsumoto Y."/>
            <person name="Kinjo T."/>
            <person name="Motooka D."/>
            <person name="Nabeya D."/>
            <person name="Jung N."/>
            <person name="Uechi K."/>
            <person name="Horii T."/>
            <person name="Iida T."/>
            <person name="Fujita J."/>
            <person name="Nakamura S."/>
        </authorList>
    </citation>
    <scope>NUCLEOTIDE SEQUENCE [LARGE SCALE GENOMIC DNA]</scope>
    <source>
        <strain evidence="1 2">JCM 15296</strain>
        <plasmid evidence="1">pJCM15296</plasmid>
    </source>
</reference>
<dbReference type="EMBL" id="AP022578">
    <property type="protein sequence ID" value="BBX88125.1"/>
    <property type="molecule type" value="Genomic_DNA"/>
</dbReference>
<proteinExistence type="predicted"/>
<name>A0ABM7IMV1_9MYCO</name>
<gene>
    <name evidence="1" type="ORF">MAUB_63260</name>
</gene>
<dbReference type="Proteomes" id="UP000465609">
    <property type="component" value="Plasmid pJCM15296"/>
</dbReference>
<sequence>MSSWGAVLIVTAAVVLTYVFCVRPMRRGKSSSCAGTSTTSAEVAELRKELAQLREQRDQGA</sequence>
<keyword evidence="2" id="KW-1185">Reference proteome</keyword>
<evidence type="ECO:0000313" key="2">
    <source>
        <dbReference type="Proteomes" id="UP000465609"/>
    </source>
</evidence>
<organism evidence="1 2">
    <name type="scientific">Mycolicibacterium aubagnense</name>
    <dbReference type="NCBI Taxonomy" id="319707"/>
    <lineage>
        <taxon>Bacteria</taxon>
        <taxon>Bacillati</taxon>
        <taxon>Actinomycetota</taxon>
        <taxon>Actinomycetes</taxon>
        <taxon>Mycobacteriales</taxon>
        <taxon>Mycobacteriaceae</taxon>
        <taxon>Mycolicibacterium</taxon>
    </lineage>
</organism>
<protein>
    <submittedName>
        <fullName evidence="1">Uncharacterized protein</fullName>
    </submittedName>
</protein>